<keyword evidence="3" id="KW-0238">DNA-binding</keyword>
<comment type="similarity">
    <text evidence="1">Belongs to the LysR transcriptional regulatory family.</text>
</comment>
<dbReference type="EMBL" id="CP032749">
    <property type="protein sequence ID" value="AYJ40376.1"/>
    <property type="molecule type" value="Genomic_DNA"/>
</dbReference>
<dbReference type="GO" id="GO:0003700">
    <property type="term" value="F:DNA-binding transcription factor activity"/>
    <property type="evidence" value="ECO:0007669"/>
    <property type="project" value="InterPro"/>
</dbReference>
<evidence type="ECO:0000256" key="1">
    <source>
        <dbReference type="ARBA" id="ARBA00009437"/>
    </source>
</evidence>
<keyword evidence="2" id="KW-0805">Transcription regulation</keyword>
<keyword evidence="7" id="KW-0614">Plasmid</keyword>
<proteinExistence type="inferred from homology"/>
<name>A0AAD0TVK1_9LACO</name>
<dbReference type="PANTHER" id="PTHR30126">
    <property type="entry name" value="HTH-TYPE TRANSCRIPTIONAL REGULATOR"/>
    <property type="match status" value="1"/>
</dbReference>
<dbReference type="Proteomes" id="UP000277896">
    <property type="component" value="Plasmid unnamed5"/>
</dbReference>
<organism evidence="7 8">
    <name type="scientific">Lactiplantibacillus paraplantarum</name>
    <dbReference type="NCBI Taxonomy" id="60520"/>
    <lineage>
        <taxon>Bacteria</taxon>
        <taxon>Bacillati</taxon>
        <taxon>Bacillota</taxon>
        <taxon>Bacilli</taxon>
        <taxon>Lactobacillales</taxon>
        <taxon>Lactobacillaceae</taxon>
        <taxon>Lactiplantibacillus</taxon>
    </lineage>
</organism>
<dbReference type="GO" id="GO:0003677">
    <property type="term" value="F:DNA binding"/>
    <property type="evidence" value="ECO:0007669"/>
    <property type="project" value="UniProtKB-KW"/>
</dbReference>
<evidence type="ECO:0000259" key="6">
    <source>
        <dbReference type="Pfam" id="PF03466"/>
    </source>
</evidence>
<dbReference type="InterPro" id="IPR005119">
    <property type="entry name" value="LysR_subst-bd"/>
</dbReference>
<dbReference type="Pfam" id="PF00126">
    <property type="entry name" value="HTH_1"/>
    <property type="match status" value="1"/>
</dbReference>
<dbReference type="Gene3D" id="1.10.10.10">
    <property type="entry name" value="Winged helix-like DNA-binding domain superfamily/Winged helix DNA-binding domain"/>
    <property type="match status" value="1"/>
</dbReference>
<evidence type="ECO:0000256" key="3">
    <source>
        <dbReference type="ARBA" id="ARBA00023125"/>
    </source>
</evidence>
<accession>A0AAD0TVK1</accession>
<keyword evidence="4" id="KW-0804">Transcription</keyword>
<protein>
    <submittedName>
        <fullName evidence="7">LysR family transcriptional regulator</fullName>
    </submittedName>
</protein>
<dbReference type="RefSeq" id="WP_021730593.1">
    <property type="nucleotide sequence ID" value="NZ_AVAI01000042.1"/>
</dbReference>
<dbReference type="InterPro" id="IPR000847">
    <property type="entry name" value="LysR_HTH_N"/>
</dbReference>
<evidence type="ECO:0000313" key="8">
    <source>
        <dbReference type="Proteomes" id="UP000277896"/>
    </source>
</evidence>
<evidence type="ECO:0000256" key="4">
    <source>
        <dbReference type="ARBA" id="ARBA00023163"/>
    </source>
</evidence>
<reference evidence="7 8" key="1">
    <citation type="submission" date="2018-10" db="EMBL/GenBank/DDBJ databases">
        <title>Genome seuquencing of Lactobacillus species.</title>
        <authorList>
            <person name="Baek C."/>
            <person name="Yi H."/>
        </authorList>
    </citation>
    <scope>NUCLEOTIDE SEQUENCE [LARGE SCALE GENOMIC DNA]</scope>
    <source>
        <strain evidence="7 8">DSM 10667</strain>
        <plasmid evidence="7 8">unnamed5</plasmid>
    </source>
</reference>
<geneLocation type="plasmid" evidence="7 8">
    <name>unnamed5</name>
</geneLocation>
<feature type="domain" description="LysR substrate-binding" evidence="6">
    <location>
        <begin position="115"/>
        <end position="283"/>
    </location>
</feature>
<feature type="domain" description="HTH lysR-type" evidence="5">
    <location>
        <begin position="17"/>
        <end position="64"/>
    </location>
</feature>
<dbReference type="InterPro" id="IPR036388">
    <property type="entry name" value="WH-like_DNA-bd_sf"/>
</dbReference>
<dbReference type="SUPFAM" id="SSF46785">
    <property type="entry name" value="Winged helix' DNA-binding domain"/>
    <property type="match status" value="1"/>
</dbReference>
<sequence>MAREQLIYQILSISKSCRSITDIANRLYLSQPYVSKEIHQAEVKYHTKLLHRKPLPIKLTRAGEVILESLEKQLELQNQLLIDLAPFRDNSASYIKIATNQPWTTLYGDIIYKYLHKKFPSINFELTEVTTDLAEQKLLTREIDLFAGKNLNNDKIVSNKTFTNRFYFLIPATSSLYSKTNYMRILTKRDLTKFNNQNFVSLTDDSFFQKLVDHMLIDNNVNQGKVLKVDNHVVGTNAAAQGAGIFVTSYDFAEKWIGKKPFNLVEIPTTLLNFDIAVSYHYKASTLIKEIAKSLEALEEAYGKKLGII</sequence>
<dbReference type="InterPro" id="IPR036390">
    <property type="entry name" value="WH_DNA-bd_sf"/>
</dbReference>
<dbReference type="CDD" id="cd05466">
    <property type="entry name" value="PBP2_LTTR_substrate"/>
    <property type="match status" value="1"/>
</dbReference>
<dbReference type="Pfam" id="PF03466">
    <property type="entry name" value="LysR_substrate"/>
    <property type="match status" value="1"/>
</dbReference>
<evidence type="ECO:0000256" key="2">
    <source>
        <dbReference type="ARBA" id="ARBA00023015"/>
    </source>
</evidence>
<dbReference type="Gene3D" id="3.40.190.290">
    <property type="match status" value="1"/>
</dbReference>
<dbReference type="AlphaFoldDB" id="A0AAD0TVK1"/>
<evidence type="ECO:0000259" key="5">
    <source>
        <dbReference type="Pfam" id="PF00126"/>
    </source>
</evidence>
<evidence type="ECO:0000313" key="7">
    <source>
        <dbReference type="EMBL" id="AYJ40376.1"/>
    </source>
</evidence>
<gene>
    <name evidence="7" type="ORF">LP667_16495</name>
</gene>
<dbReference type="SUPFAM" id="SSF53850">
    <property type="entry name" value="Periplasmic binding protein-like II"/>
    <property type="match status" value="1"/>
</dbReference>